<dbReference type="AlphaFoldDB" id="A0A6N8J3P3"/>
<dbReference type="Proteomes" id="UP000469385">
    <property type="component" value="Unassembled WGS sequence"/>
</dbReference>
<dbReference type="Pfam" id="PF04314">
    <property type="entry name" value="PCuAC"/>
    <property type="match status" value="1"/>
</dbReference>
<sequence>MTKTRPFLAAALLLAAGAAFAQAAAPVTAQLPWARPTVQGQRSGGVYVTLTASEPVTLVGAATPIAGTAEVHEMKLEGDVMRMRALERLELPAGKAVELKPGGNHLMLQELKAPLQAGTSIPLTLTFRTARGEQRQLALQVPVSATPPKELGAAAAAGAHKH</sequence>
<name>A0A6N8J3P3_9BURK</name>
<feature type="signal peptide" evidence="1">
    <location>
        <begin position="1"/>
        <end position="21"/>
    </location>
</feature>
<proteinExistence type="predicted"/>
<protein>
    <submittedName>
        <fullName evidence="2">Copper chaperone PCu(A)C</fullName>
    </submittedName>
</protein>
<dbReference type="InterPro" id="IPR007410">
    <property type="entry name" value="LpqE-like"/>
</dbReference>
<gene>
    <name evidence="2" type="ORF">GON04_26085</name>
</gene>
<dbReference type="InterPro" id="IPR058248">
    <property type="entry name" value="Lxx211020-like"/>
</dbReference>
<dbReference type="EMBL" id="WSEL01000011">
    <property type="protein sequence ID" value="MVQ32950.1"/>
    <property type="molecule type" value="Genomic_DNA"/>
</dbReference>
<evidence type="ECO:0000313" key="2">
    <source>
        <dbReference type="EMBL" id="MVQ32950.1"/>
    </source>
</evidence>
<dbReference type="PANTHER" id="PTHR36302">
    <property type="entry name" value="BLR7088 PROTEIN"/>
    <property type="match status" value="1"/>
</dbReference>
<comment type="caution">
    <text evidence="2">The sequence shown here is derived from an EMBL/GenBank/DDBJ whole genome shotgun (WGS) entry which is preliminary data.</text>
</comment>
<dbReference type="Gene3D" id="2.60.40.1890">
    <property type="entry name" value="PCu(A)C copper chaperone"/>
    <property type="match status" value="1"/>
</dbReference>
<evidence type="ECO:0000256" key="1">
    <source>
        <dbReference type="SAM" id="SignalP"/>
    </source>
</evidence>
<dbReference type="PANTHER" id="PTHR36302:SF1">
    <property type="entry name" value="COPPER CHAPERONE PCU(A)C"/>
    <property type="match status" value="1"/>
</dbReference>
<dbReference type="PROSITE" id="PS51318">
    <property type="entry name" value="TAT"/>
    <property type="match status" value="1"/>
</dbReference>
<dbReference type="InterPro" id="IPR036182">
    <property type="entry name" value="PCuAC_sf"/>
</dbReference>
<accession>A0A6N8J3P3</accession>
<evidence type="ECO:0000313" key="3">
    <source>
        <dbReference type="Proteomes" id="UP000469385"/>
    </source>
</evidence>
<keyword evidence="3" id="KW-1185">Reference proteome</keyword>
<keyword evidence="1" id="KW-0732">Signal</keyword>
<dbReference type="RefSeq" id="WP_157401049.1">
    <property type="nucleotide sequence ID" value="NZ_WSEL01000011.1"/>
</dbReference>
<feature type="chain" id="PRO_5027011858" evidence="1">
    <location>
        <begin position="22"/>
        <end position="162"/>
    </location>
</feature>
<organism evidence="2 3">
    <name type="scientific">Ramlibacter pinisoli</name>
    <dbReference type="NCBI Taxonomy" id="2682844"/>
    <lineage>
        <taxon>Bacteria</taxon>
        <taxon>Pseudomonadati</taxon>
        <taxon>Pseudomonadota</taxon>
        <taxon>Betaproteobacteria</taxon>
        <taxon>Burkholderiales</taxon>
        <taxon>Comamonadaceae</taxon>
        <taxon>Ramlibacter</taxon>
    </lineage>
</organism>
<reference evidence="2 3" key="1">
    <citation type="submission" date="2019-12" db="EMBL/GenBank/DDBJ databases">
        <authorList>
            <person name="Huq M.A."/>
        </authorList>
    </citation>
    <scope>NUCLEOTIDE SEQUENCE [LARGE SCALE GENOMIC DNA]</scope>
    <source>
        <strain evidence="2 3">MAH-25</strain>
    </source>
</reference>
<dbReference type="SUPFAM" id="SSF110087">
    <property type="entry name" value="DR1885-like metal-binding protein"/>
    <property type="match status" value="1"/>
</dbReference>
<dbReference type="InterPro" id="IPR006311">
    <property type="entry name" value="TAT_signal"/>
</dbReference>